<protein>
    <submittedName>
        <fullName evidence="5">Uncharacterized protein</fullName>
    </submittedName>
</protein>
<dbReference type="SUPFAM" id="SSF48452">
    <property type="entry name" value="TPR-like"/>
    <property type="match status" value="1"/>
</dbReference>
<dbReference type="EMBL" id="HBGG01026257">
    <property type="protein sequence ID" value="CAD9211330.1"/>
    <property type="molecule type" value="Transcribed_RNA"/>
</dbReference>
<dbReference type="PANTHER" id="PTHR45862">
    <property type="entry name" value="PROTEIN SGT1 HOMOLOG"/>
    <property type="match status" value="1"/>
</dbReference>
<dbReference type="SUPFAM" id="SSF49764">
    <property type="entry name" value="HSP20-like chaperones"/>
    <property type="match status" value="1"/>
</dbReference>
<feature type="compositionally biased region" description="Low complexity" evidence="2">
    <location>
        <begin position="170"/>
        <end position="179"/>
    </location>
</feature>
<feature type="region of interest" description="Disordered" evidence="2">
    <location>
        <begin position="146"/>
        <end position="217"/>
    </location>
</feature>
<sequence length="421" mass="45143">MSSSSQHRANAGQQDGSTHSYGENAVSKLVAAGNAAYVDEDYSGAVDSYTAALEVPGLPACAAAEVYALRAQAHTQREDYVNGVADANRAVDLNPKLQKAYLRKGVACFRLDEYEAAKSAFVAGMAISEAQEPFKTWIRKCDAELQEEEEAEELTLPSGAPPAQEHEAAKSTPAAAAEPLRPPAAAPSPVPPAVEPAATDPTEAPPTASTSAPAPNSKYRHQWYQTANAVSLSVMAKGVKPERAEVKITARTVSVHIKAPDSEEFEYALDLNLAGTVDADASKVEYLSTKIEIRLPKADSTGNWPALEATAAEQAAAAAATAVKPAYPSSYAPGRRKPKDWDQIEQEVEEEEKDEKLEGDAALQKLFRQIYSGADEDTRRAMNKSFVESNGTVLSTNWNEIGQKKVECTPPGGMEVKKYEM</sequence>
<accession>A0A7S1SWP8</accession>
<dbReference type="InterPro" id="IPR019734">
    <property type="entry name" value="TPR_rpt"/>
</dbReference>
<dbReference type="Pfam" id="PF04969">
    <property type="entry name" value="CS"/>
    <property type="match status" value="1"/>
</dbReference>
<name>A0A7S1SWP8_9CHLO</name>
<dbReference type="InterPro" id="IPR011990">
    <property type="entry name" value="TPR-like_helical_dom_sf"/>
</dbReference>
<evidence type="ECO:0000259" key="3">
    <source>
        <dbReference type="PROSITE" id="PS51048"/>
    </source>
</evidence>
<dbReference type="Gene3D" id="2.60.40.790">
    <property type="match status" value="1"/>
</dbReference>
<feature type="compositionally biased region" description="Pro residues" evidence="2">
    <location>
        <begin position="180"/>
        <end position="194"/>
    </location>
</feature>
<feature type="domain" description="CS" evidence="4">
    <location>
        <begin position="216"/>
        <end position="308"/>
    </location>
</feature>
<feature type="domain" description="SGS" evidence="3">
    <location>
        <begin position="326"/>
        <end position="421"/>
    </location>
</feature>
<dbReference type="PROSITE" id="PS51203">
    <property type="entry name" value="CS"/>
    <property type="match status" value="1"/>
</dbReference>
<dbReference type="InterPro" id="IPR008978">
    <property type="entry name" value="HSP20-like_chaperone"/>
</dbReference>
<dbReference type="InterPro" id="IPR007699">
    <property type="entry name" value="SGS_dom"/>
</dbReference>
<dbReference type="CDD" id="cd06466">
    <property type="entry name" value="p23_CS_SGT1_like"/>
    <property type="match status" value="1"/>
</dbReference>
<dbReference type="GO" id="GO:0051087">
    <property type="term" value="F:protein-folding chaperone binding"/>
    <property type="evidence" value="ECO:0007669"/>
    <property type="project" value="InterPro"/>
</dbReference>
<organism evidence="5">
    <name type="scientific">Tetraselmis chuii</name>
    <dbReference type="NCBI Taxonomy" id="63592"/>
    <lineage>
        <taxon>Eukaryota</taxon>
        <taxon>Viridiplantae</taxon>
        <taxon>Chlorophyta</taxon>
        <taxon>core chlorophytes</taxon>
        <taxon>Chlorodendrophyceae</taxon>
        <taxon>Chlorodendrales</taxon>
        <taxon>Chlorodendraceae</taxon>
        <taxon>Tetraselmis</taxon>
    </lineage>
</organism>
<proteinExistence type="inferred from homology"/>
<evidence type="ECO:0000256" key="2">
    <source>
        <dbReference type="SAM" id="MobiDB-lite"/>
    </source>
</evidence>
<dbReference type="AlphaFoldDB" id="A0A7S1SWP8"/>
<feature type="region of interest" description="Disordered" evidence="2">
    <location>
        <begin position="1"/>
        <end position="20"/>
    </location>
</feature>
<dbReference type="Gene3D" id="1.25.40.10">
    <property type="entry name" value="Tetratricopeptide repeat domain"/>
    <property type="match status" value="1"/>
</dbReference>
<evidence type="ECO:0000259" key="4">
    <source>
        <dbReference type="PROSITE" id="PS51203"/>
    </source>
</evidence>
<comment type="similarity">
    <text evidence="1">Belongs to the SGT1 family.</text>
</comment>
<dbReference type="Pfam" id="PF05002">
    <property type="entry name" value="SGS"/>
    <property type="match status" value="1"/>
</dbReference>
<dbReference type="SMART" id="SM00028">
    <property type="entry name" value="TPR"/>
    <property type="match status" value="3"/>
</dbReference>
<feature type="compositionally biased region" description="Low complexity" evidence="2">
    <location>
        <begin position="195"/>
        <end position="215"/>
    </location>
</feature>
<dbReference type="PROSITE" id="PS51048">
    <property type="entry name" value="SGS"/>
    <property type="match status" value="1"/>
</dbReference>
<gene>
    <name evidence="5" type="ORF">TCHU04912_LOCUS13569</name>
</gene>
<reference evidence="5" key="1">
    <citation type="submission" date="2021-01" db="EMBL/GenBank/DDBJ databases">
        <authorList>
            <person name="Corre E."/>
            <person name="Pelletier E."/>
            <person name="Niang G."/>
            <person name="Scheremetjew M."/>
            <person name="Finn R."/>
            <person name="Kale V."/>
            <person name="Holt S."/>
            <person name="Cochrane G."/>
            <person name="Meng A."/>
            <person name="Brown T."/>
            <person name="Cohen L."/>
        </authorList>
    </citation>
    <scope>NUCLEOTIDE SEQUENCE</scope>
    <source>
        <strain evidence="5">PLY429</strain>
    </source>
</reference>
<dbReference type="InterPro" id="IPR007052">
    <property type="entry name" value="CS_dom"/>
</dbReference>
<evidence type="ECO:0000313" key="5">
    <source>
        <dbReference type="EMBL" id="CAD9211330.1"/>
    </source>
</evidence>
<dbReference type="InterPro" id="IPR044563">
    <property type="entry name" value="Sgt1-like"/>
</dbReference>
<evidence type="ECO:0000256" key="1">
    <source>
        <dbReference type="ARBA" id="ARBA00008509"/>
    </source>
</evidence>